<proteinExistence type="predicted"/>
<feature type="domain" description="Trimeric autotransporter adhesin YadA-like head" evidence="1">
    <location>
        <begin position="238"/>
        <end position="263"/>
    </location>
</feature>
<reference evidence="3" key="1">
    <citation type="journal article" date="2019" name="Int. J. Syst. Evol. Microbiol.">
        <title>The Global Catalogue of Microorganisms (GCM) 10K type strain sequencing project: providing services to taxonomists for standard genome sequencing and annotation.</title>
        <authorList>
            <consortium name="The Broad Institute Genomics Platform"/>
            <consortium name="The Broad Institute Genome Sequencing Center for Infectious Disease"/>
            <person name="Wu L."/>
            <person name="Ma J."/>
        </authorList>
    </citation>
    <scope>NUCLEOTIDE SEQUENCE [LARGE SCALE GENOMIC DNA]</scope>
    <source>
        <strain evidence="3">KCTC 22671</strain>
    </source>
</reference>
<organism evidence="2 3">
    <name type="scientific">Flavobacterium chuncheonense</name>
    <dbReference type="NCBI Taxonomy" id="2026653"/>
    <lineage>
        <taxon>Bacteria</taxon>
        <taxon>Pseudomonadati</taxon>
        <taxon>Bacteroidota</taxon>
        <taxon>Flavobacteriia</taxon>
        <taxon>Flavobacteriales</taxon>
        <taxon>Flavobacteriaceae</taxon>
        <taxon>Flavobacterium</taxon>
    </lineage>
</organism>
<feature type="domain" description="Trimeric autotransporter adhesin YadA-like head" evidence="1">
    <location>
        <begin position="210"/>
        <end position="236"/>
    </location>
</feature>
<comment type="caution">
    <text evidence="2">The sequence shown here is derived from an EMBL/GenBank/DDBJ whole genome shotgun (WGS) entry which is preliminary data.</text>
</comment>
<dbReference type="Proteomes" id="UP001597534">
    <property type="component" value="Unassembled WGS sequence"/>
</dbReference>
<dbReference type="Gene3D" id="2.150.10.10">
    <property type="entry name" value="Serralysin-like metalloprotease, C-terminal"/>
    <property type="match status" value="2"/>
</dbReference>
<keyword evidence="3" id="KW-1185">Reference proteome</keyword>
<dbReference type="CDD" id="cd12820">
    <property type="entry name" value="LbR_YadA-like"/>
    <property type="match status" value="1"/>
</dbReference>
<accession>A0ABW5YHP1</accession>
<sequence length="484" mass="50017">MKKILLLFTIFATYNVTTLYGQVGIGTTSPDPSSILDITSSNSGLLIPRVSLQGVLDVTTIPSPAIGLLVFNINEAVLPKGFYYWDGSWARVGVATSSGSAGSDYWELDGNAISNNDFIGTTNYQSLVLKVNNDNFAKFHPNGGVTIGKGASANDESSVAIGKNALAANNNEAVALGVDAKANGYQSIALGKSAEASNNGATALGQTSVASGHLSSALGYNATASSNNATAIGTSAIASGEQTLAVGYQSNASGLNAMAIGYQTNASGQNATAIGYQATTAQDNAIVLGAANSKIGMGTSSPDEKLHVVGTVKIVDGTQANNYVLTSDANGKASWKNPSTLTAALAYGEIYKSSSTYMVAGQISFNQVNTNATTNVTASSTSNSIQVQTTGVYRISYTIGIGKYGSGNGNGSEIVPEFYLGIYGNEIPGTRTFVTIANNEKESITLTKLCRLNAYDAVSVYATMSNYETYILANATTLNVEKIN</sequence>
<feature type="domain" description="Trimeric autotransporter adhesin YadA-like head" evidence="1">
    <location>
        <begin position="147"/>
        <end position="165"/>
    </location>
</feature>
<name>A0ABW5YHP1_9FLAO</name>
<evidence type="ECO:0000313" key="2">
    <source>
        <dbReference type="EMBL" id="MFD2890475.1"/>
    </source>
</evidence>
<feature type="domain" description="Trimeric autotransporter adhesin YadA-like head" evidence="1">
    <location>
        <begin position="266"/>
        <end position="290"/>
    </location>
</feature>
<dbReference type="SUPFAM" id="SSF101967">
    <property type="entry name" value="Adhesin YadA, collagen-binding domain"/>
    <property type="match status" value="2"/>
</dbReference>
<evidence type="ECO:0000259" key="1">
    <source>
        <dbReference type="Pfam" id="PF05658"/>
    </source>
</evidence>
<dbReference type="InterPro" id="IPR008640">
    <property type="entry name" value="Adhesin_Head_dom"/>
</dbReference>
<dbReference type="InterPro" id="IPR011049">
    <property type="entry name" value="Serralysin-like_metalloprot_C"/>
</dbReference>
<feature type="domain" description="Trimeric autotransporter adhesin YadA-like head" evidence="1">
    <location>
        <begin position="168"/>
        <end position="194"/>
    </location>
</feature>
<evidence type="ECO:0000313" key="3">
    <source>
        <dbReference type="Proteomes" id="UP001597534"/>
    </source>
</evidence>
<dbReference type="EMBL" id="JBHUPC010000006">
    <property type="protein sequence ID" value="MFD2890475.1"/>
    <property type="molecule type" value="Genomic_DNA"/>
</dbReference>
<dbReference type="RefSeq" id="WP_379809913.1">
    <property type="nucleotide sequence ID" value="NZ_JBHUPC010000006.1"/>
</dbReference>
<dbReference type="Pfam" id="PF05658">
    <property type="entry name" value="YadA_head"/>
    <property type="match status" value="5"/>
</dbReference>
<protein>
    <recommendedName>
        <fullName evidence="1">Trimeric autotransporter adhesin YadA-like head domain-containing protein</fullName>
    </recommendedName>
</protein>
<gene>
    <name evidence="2" type="ORF">ACFS5J_00390</name>
</gene>